<evidence type="ECO:0000313" key="3">
    <source>
        <dbReference type="Proteomes" id="UP000316727"/>
    </source>
</evidence>
<proteinExistence type="predicted"/>
<keyword evidence="1" id="KW-0812">Transmembrane</keyword>
<sequence length="151" mass="16672">MQTEDNISMDEMPQVAVPEEKLYDLNAIMMGTFLGGPLAGGFLLYSNYIALGEEEGGKSILLWTTLIAVVLFGSLIMLPEHVTEKVPNYVIPWLMAAFAYFIGKKLQGTAIAEHKAQGGALYSKWRAVWVSLVSVLITFALLLTLLFFLPQ</sequence>
<accession>A0A501WDY0</accession>
<dbReference type="EMBL" id="VFRQ01000006">
    <property type="protein sequence ID" value="TPE43726.1"/>
    <property type="molecule type" value="Genomic_DNA"/>
</dbReference>
<feature type="transmembrane region" description="Helical" evidence="1">
    <location>
        <begin position="127"/>
        <end position="149"/>
    </location>
</feature>
<evidence type="ECO:0000313" key="2">
    <source>
        <dbReference type="EMBL" id="TPE43726.1"/>
    </source>
</evidence>
<evidence type="ECO:0000256" key="1">
    <source>
        <dbReference type="SAM" id="Phobius"/>
    </source>
</evidence>
<keyword evidence="1" id="KW-0472">Membrane</keyword>
<dbReference type="OrthoDB" id="983172at2"/>
<feature type="transmembrane region" description="Helical" evidence="1">
    <location>
        <begin position="27"/>
        <end position="48"/>
    </location>
</feature>
<keyword evidence="1" id="KW-1133">Transmembrane helix</keyword>
<feature type="transmembrane region" description="Helical" evidence="1">
    <location>
        <begin position="60"/>
        <end position="78"/>
    </location>
</feature>
<organism evidence="2 3">
    <name type="scientific">Pontibacter mangrovi</name>
    <dbReference type="NCBI Taxonomy" id="2589816"/>
    <lineage>
        <taxon>Bacteria</taxon>
        <taxon>Pseudomonadati</taxon>
        <taxon>Bacteroidota</taxon>
        <taxon>Cytophagia</taxon>
        <taxon>Cytophagales</taxon>
        <taxon>Hymenobacteraceae</taxon>
        <taxon>Pontibacter</taxon>
    </lineage>
</organism>
<dbReference type="RefSeq" id="WP_140622029.1">
    <property type="nucleotide sequence ID" value="NZ_VFRQ01000006.1"/>
</dbReference>
<reference evidence="2 3" key="1">
    <citation type="submission" date="2019-06" db="EMBL/GenBank/DDBJ databases">
        <title>A novel bacterium of genus Pontibacter, isolated from marine sediment.</title>
        <authorList>
            <person name="Huang H."/>
            <person name="Mo K."/>
            <person name="Hu Y."/>
        </authorList>
    </citation>
    <scope>NUCLEOTIDE SEQUENCE [LARGE SCALE GENOMIC DNA]</scope>
    <source>
        <strain evidence="2 3">HB172049</strain>
    </source>
</reference>
<gene>
    <name evidence="2" type="ORF">FJM65_13360</name>
</gene>
<feature type="transmembrane region" description="Helical" evidence="1">
    <location>
        <begin position="90"/>
        <end position="106"/>
    </location>
</feature>
<protein>
    <submittedName>
        <fullName evidence="2">Uncharacterized protein</fullName>
    </submittedName>
</protein>
<dbReference type="AlphaFoldDB" id="A0A501WDY0"/>
<comment type="caution">
    <text evidence="2">The sequence shown here is derived from an EMBL/GenBank/DDBJ whole genome shotgun (WGS) entry which is preliminary data.</text>
</comment>
<dbReference type="Proteomes" id="UP000316727">
    <property type="component" value="Unassembled WGS sequence"/>
</dbReference>
<name>A0A501WDY0_9BACT</name>
<keyword evidence="3" id="KW-1185">Reference proteome</keyword>